<evidence type="ECO:0000256" key="8">
    <source>
        <dbReference type="SAM" id="MobiDB-lite"/>
    </source>
</evidence>
<dbReference type="AlphaFoldDB" id="A0A5B9QVH8"/>
<organism evidence="10 11">
    <name type="scientific">Roseimaritima ulvae</name>
    <dbReference type="NCBI Taxonomy" id="980254"/>
    <lineage>
        <taxon>Bacteria</taxon>
        <taxon>Pseudomonadati</taxon>
        <taxon>Planctomycetota</taxon>
        <taxon>Planctomycetia</taxon>
        <taxon>Pirellulales</taxon>
        <taxon>Pirellulaceae</taxon>
        <taxon>Roseimaritima</taxon>
    </lineage>
</organism>
<evidence type="ECO:0000256" key="4">
    <source>
        <dbReference type="ARBA" id="ARBA00022692"/>
    </source>
</evidence>
<proteinExistence type="inferred from homology"/>
<reference evidence="10 11" key="1">
    <citation type="submission" date="2019-08" db="EMBL/GenBank/DDBJ databases">
        <title>Deep-cultivation of Planctomycetes and their phenomic and genomic characterization uncovers novel biology.</title>
        <authorList>
            <person name="Wiegand S."/>
            <person name="Jogler M."/>
            <person name="Boedeker C."/>
            <person name="Pinto D."/>
            <person name="Vollmers J."/>
            <person name="Rivas-Marin E."/>
            <person name="Kohn T."/>
            <person name="Peeters S.H."/>
            <person name="Heuer A."/>
            <person name="Rast P."/>
            <person name="Oberbeckmann S."/>
            <person name="Bunk B."/>
            <person name="Jeske O."/>
            <person name="Meyerdierks A."/>
            <person name="Storesund J.E."/>
            <person name="Kallscheuer N."/>
            <person name="Luecker S."/>
            <person name="Lage O.M."/>
            <person name="Pohl T."/>
            <person name="Merkel B.J."/>
            <person name="Hornburger P."/>
            <person name="Mueller R.-W."/>
            <person name="Bruemmer F."/>
            <person name="Labrenz M."/>
            <person name="Spormann A.M."/>
            <person name="Op den Camp H."/>
            <person name="Overmann J."/>
            <person name="Amann R."/>
            <person name="Jetten M.S.M."/>
            <person name="Mascher T."/>
            <person name="Medema M.H."/>
            <person name="Devos D.P."/>
            <person name="Kaster A.-K."/>
            <person name="Ovreas L."/>
            <person name="Rohde M."/>
            <person name="Galperin M.Y."/>
            <person name="Jogler C."/>
        </authorList>
    </citation>
    <scope>NUCLEOTIDE SEQUENCE [LARGE SCALE GENOMIC DNA]</scope>
    <source>
        <strain evidence="10 11">UC8</strain>
    </source>
</reference>
<evidence type="ECO:0000256" key="2">
    <source>
        <dbReference type="ARBA" id="ARBA00005811"/>
    </source>
</evidence>
<feature type="transmembrane region" description="Helical" evidence="9">
    <location>
        <begin position="129"/>
        <end position="151"/>
    </location>
</feature>
<evidence type="ECO:0000256" key="7">
    <source>
        <dbReference type="RuleBase" id="RU003879"/>
    </source>
</evidence>
<dbReference type="KEGG" id="rul:UC8_50910"/>
<feature type="compositionally biased region" description="Polar residues" evidence="8">
    <location>
        <begin position="155"/>
        <end position="169"/>
    </location>
</feature>
<evidence type="ECO:0000313" key="10">
    <source>
        <dbReference type="EMBL" id="QEG43048.1"/>
    </source>
</evidence>
<evidence type="ECO:0000313" key="11">
    <source>
        <dbReference type="Proteomes" id="UP000325286"/>
    </source>
</evidence>
<evidence type="ECO:0000256" key="3">
    <source>
        <dbReference type="ARBA" id="ARBA00022475"/>
    </source>
</evidence>
<feature type="region of interest" description="Disordered" evidence="8">
    <location>
        <begin position="102"/>
        <end position="123"/>
    </location>
</feature>
<evidence type="ECO:0000256" key="9">
    <source>
        <dbReference type="SAM" id="Phobius"/>
    </source>
</evidence>
<keyword evidence="3" id="KW-1003">Cell membrane</keyword>
<dbReference type="GO" id="GO:0015031">
    <property type="term" value="P:protein transport"/>
    <property type="evidence" value="ECO:0007669"/>
    <property type="project" value="UniProtKB-KW"/>
</dbReference>
<dbReference type="GO" id="GO:0022857">
    <property type="term" value="F:transmembrane transporter activity"/>
    <property type="evidence" value="ECO:0007669"/>
    <property type="project" value="InterPro"/>
</dbReference>
<protein>
    <submittedName>
        <fullName evidence="10">Biopolymer transport protein ExbD/TolR</fullName>
    </submittedName>
</protein>
<dbReference type="Pfam" id="PF02472">
    <property type="entry name" value="ExbD"/>
    <property type="match status" value="1"/>
</dbReference>
<keyword evidence="7" id="KW-0653">Protein transport</keyword>
<evidence type="ECO:0000256" key="5">
    <source>
        <dbReference type="ARBA" id="ARBA00022989"/>
    </source>
</evidence>
<dbReference type="OrthoDB" id="292474at2"/>
<dbReference type="InterPro" id="IPR003400">
    <property type="entry name" value="ExbD"/>
</dbReference>
<comment type="subcellular location">
    <subcellularLocation>
        <location evidence="1">Cell membrane</location>
        <topology evidence="1">Single-pass membrane protein</topology>
    </subcellularLocation>
    <subcellularLocation>
        <location evidence="7">Cell membrane</location>
        <topology evidence="7">Single-pass type II membrane protein</topology>
    </subcellularLocation>
</comment>
<keyword evidence="6 9" id="KW-0472">Membrane</keyword>
<dbReference type="PANTHER" id="PTHR30558:SF3">
    <property type="entry name" value="BIOPOLYMER TRANSPORT PROTEIN EXBD-RELATED"/>
    <property type="match status" value="1"/>
</dbReference>
<evidence type="ECO:0000256" key="1">
    <source>
        <dbReference type="ARBA" id="ARBA00004162"/>
    </source>
</evidence>
<keyword evidence="5 9" id="KW-1133">Transmembrane helix</keyword>
<evidence type="ECO:0000256" key="6">
    <source>
        <dbReference type="ARBA" id="ARBA00023136"/>
    </source>
</evidence>
<dbReference type="EMBL" id="CP042914">
    <property type="protein sequence ID" value="QEG43048.1"/>
    <property type="molecule type" value="Genomic_DNA"/>
</dbReference>
<keyword evidence="11" id="KW-1185">Reference proteome</keyword>
<comment type="similarity">
    <text evidence="2 7">Belongs to the ExbD/TolR family.</text>
</comment>
<feature type="region of interest" description="Disordered" evidence="8">
    <location>
        <begin position="155"/>
        <end position="177"/>
    </location>
</feature>
<gene>
    <name evidence="10" type="ORF">UC8_50910</name>
</gene>
<name>A0A5B9QVH8_9BACT</name>
<dbReference type="RefSeq" id="WP_068140978.1">
    <property type="nucleotide sequence ID" value="NZ_CP042914.1"/>
</dbReference>
<accession>A0A5B9QVH8</accession>
<dbReference type="PANTHER" id="PTHR30558">
    <property type="entry name" value="EXBD MEMBRANE COMPONENT OF PMF-DRIVEN MACROMOLECULE IMPORT SYSTEM"/>
    <property type="match status" value="1"/>
</dbReference>
<sequence>MSTQIECPGCGTKHRVVERMLGHTLNCPQCGQQIQLPTVAELEDGLRDTDVFPPQGDDENGLLDATALEVGEPQVVSQQAAAEGADDDQPVLAMDLEHHATVGEGAGDDDDVEAAPLERKKRDDGELDMTPMVDVTFLLLIFFMVTASFSLQKSIPMPRSQSEQPSTNTEEQEEDDFETVTVEIDEFNGYLIIASDFERECTSKLAITSGLQEAFNASAGGMRLAITCHEKAKLQSLVDVMDAGTLANYGEIQITEVEELD</sequence>
<keyword evidence="4 7" id="KW-0812">Transmembrane</keyword>
<dbReference type="Proteomes" id="UP000325286">
    <property type="component" value="Chromosome"/>
</dbReference>
<keyword evidence="7" id="KW-0813">Transport</keyword>
<dbReference type="GO" id="GO:0005886">
    <property type="term" value="C:plasma membrane"/>
    <property type="evidence" value="ECO:0007669"/>
    <property type="project" value="UniProtKB-SubCell"/>
</dbReference>